<reference evidence="1" key="1">
    <citation type="journal article" date="2021" name="Proc. Natl. Acad. Sci. U.S.A.">
        <title>A Catalog of Tens of Thousands of Viruses from Human Metagenomes Reveals Hidden Associations with Chronic Diseases.</title>
        <authorList>
            <person name="Tisza M.J."/>
            <person name="Buck C.B."/>
        </authorList>
    </citation>
    <scope>NUCLEOTIDE SEQUENCE</scope>
    <source>
        <strain evidence="1">Ct2A51</strain>
    </source>
</reference>
<accession>A0A8S5T0A2</accession>
<sequence length="29" mass="3368">MRVENLDRRRKRSVLFPGLQAKGVRQTVG</sequence>
<evidence type="ECO:0000313" key="1">
    <source>
        <dbReference type="EMBL" id="DAF56375.1"/>
    </source>
</evidence>
<name>A0A8S5T0A2_9CAUD</name>
<organism evidence="1">
    <name type="scientific">Caudovirales sp. ct2A51</name>
    <dbReference type="NCBI Taxonomy" id="2827630"/>
    <lineage>
        <taxon>Viruses</taxon>
        <taxon>Duplodnaviria</taxon>
        <taxon>Heunggongvirae</taxon>
        <taxon>Uroviricota</taxon>
        <taxon>Caudoviricetes</taxon>
    </lineage>
</organism>
<protein>
    <submittedName>
        <fullName evidence="1">Uncharacterized protein</fullName>
    </submittedName>
</protein>
<dbReference type="EMBL" id="BK032714">
    <property type="protein sequence ID" value="DAF56375.1"/>
    <property type="molecule type" value="Genomic_DNA"/>
</dbReference>
<proteinExistence type="predicted"/>